<sequence>MMRGMFFIVGSDGLEYGPADARTVRSWMAEGRATPRTRARRVNEQEWKTLGDFPELAPAAMPPSLPAAVPARPAGPQPAAVEIDADAYAADLIARAAPLNITSCLSRSWAFYKSDFWPILGVTLAAMLLMGAVPLGALFLTGLFMGGLYYYYLGKMRGQQRQIGDIFIGFSRMTKPLFFAGLIMCGISFAIIIPGYGALLAGALAESMPVAIAGGALLLAGMLATMYLSLVWAFAFPLILDKNLGHRDAMKVSRKVVSAQFWRLLGLSFLCMLLYMVGMLALIVGAYFVLPLLVGAFAHAYEDLCNPPESRA</sequence>
<dbReference type="STRING" id="1184151.AW736_12215"/>
<protein>
    <recommendedName>
        <fullName evidence="2">Glycerophosphoryl diester phosphodiesterase membrane domain-containing protein</fullName>
    </recommendedName>
</protein>
<feature type="transmembrane region" description="Helical" evidence="1">
    <location>
        <begin position="177"/>
        <end position="199"/>
    </location>
</feature>
<keyword evidence="1" id="KW-0812">Transmembrane</keyword>
<evidence type="ECO:0000259" key="2">
    <source>
        <dbReference type="Pfam" id="PF10110"/>
    </source>
</evidence>
<accession>A0A178IIV6</accession>
<proteinExistence type="predicted"/>
<feature type="domain" description="Glycerophosphoryl diester phosphodiesterase membrane" evidence="2">
    <location>
        <begin position="217"/>
        <end position="294"/>
    </location>
</feature>
<dbReference type="InterPro" id="IPR018476">
    <property type="entry name" value="GlyceroP-diester-Pdiesterase_M"/>
</dbReference>
<dbReference type="SUPFAM" id="SSF55277">
    <property type="entry name" value="GYF domain"/>
    <property type="match status" value="1"/>
</dbReference>
<dbReference type="EMBL" id="LRRQ01000085">
    <property type="protein sequence ID" value="OAM89621.1"/>
    <property type="molecule type" value="Genomic_DNA"/>
</dbReference>
<feature type="transmembrane region" description="Helical" evidence="1">
    <location>
        <begin position="261"/>
        <end position="290"/>
    </location>
</feature>
<organism evidence="3 4">
    <name type="scientific">Termitidicoccus mucosus</name>
    <dbReference type="NCBI Taxonomy" id="1184151"/>
    <lineage>
        <taxon>Bacteria</taxon>
        <taxon>Pseudomonadati</taxon>
        <taxon>Verrucomicrobiota</taxon>
        <taxon>Opitutia</taxon>
        <taxon>Opitutales</taxon>
        <taxon>Opitutaceae</taxon>
        <taxon>Termitidicoccus</taxon>
    </lineage>
</organism>
<name>A0A178IIV6_9BACT</name>
<dbReference type="Proteomes" id="UP000078486">
    <property type="component" value="Unassembled WGS sequence"/>
</dbReference>
<feature type="transmembrane region" description="Helical" evidence="1">
    <location>
        <begin position="119"/>
        <end position="152"/>
    </location>
</feature>
<keyword evidence="4" id="KW-1185">Reference proteome</keyword>
<dbReference type="Pfam" id="PF10110">
    <property type="entry name" value="GPDPase_memb"/>
    <property type="match status" value="1"/>
</dbReference>
<dbReference type="PANTHER" id="PTHR40076">
    <property type="entry name" value="MEMBRANE PROTEIN-RELATED"/>
    <property type="match status" value="1"/>
</dbReference>
<comment type="caution">
    <text evidence="3">The sequence shown here is derived from an EMBL/GenBank/DDBJ whole genome shotgun (WGS) entry which is preliminary data.</text>
</comment>
<evidence type="ECO:0000256" key="1">
    <source>
        <dbReference type="SAM" id="Phobius"/>
    </source>
</evidence>
<dbReference type="AlphaFoldDB" id="A0A178IIV6"/>
<evidence type="ECO:0000313" key="3">
    <source>
        <dbReference type="EMBL" id="OAM89621.1"/>
    </source>
</evidence>
<evidence type="ECO:0000313" key="4">
    <source>
        <dbReference type="Proteomes" id="UP000078486"/>
    </source>
</evidence>
<keyword evidence="1" id="KW-1133">Transmembrane helix</keyword>
<dbReference type="InterPro" id="IPR010380">
    <property type="entry name" value="DUF975"/>
</dbReference>
<feature type="transmembrane region" description="Helical" evidence="1">
    <location>
        <begin position="211"/>
        <end position="240"/>
    </location>
</feature>
<dbReference type="OrthoDB" id="192441at2"/>
<dbReference type="PANTHER" id="PTHR40076:SF1">
    <property type="entry name" value="MEMBRANE PROTEIN"/>
    <property type="match status" value="1"/>
</dbReference>
<reference evidence="3 4" key="1">
    <citation type="submission" date="2016-01" db="EMBL/GenBank/DDBJ databases">
        <title>High potential of lignocellulose degradation of a new Verrucomicrobia species.</title>
        <authorList>
            <person name="Wang Y."/>
            <person name="Shi Y."/>
            <person name="Qiu Z."/>
            <person name="Liu S."/>
            <person name="Yang H."/>
        </authorList>
    </citation>
    <scope>NUCLEOTIDE SEQUENCE [LARGE SCALE GENOMIC DNA]</scope>
    <source>
        <strain evidence="3 4">TSB47</strain>
    </source>
</reference>
<gene>
    <name evidence="3" type="ORF">AW736_12215</name>
</gene>
<dbReference type="InterPro" id="IPR035445">
    <property type="entry name" value="GYF-like_dom_sf"/>
</dbReference>
<keyword evidence="1" id="KW-0472">Membrane</keyword>